<dbReference type="Gene3D" id="3.30.160.60">
    <property type="entry name" value="Classic Zinc Finger"/>
    <property type="match status" value="7"/>
</dbReference>
<dbReference type="Proteomes" id="UP000014760">
    <property type="component" value="Unassembled WGS sequence"/>
</dbReference>
<reference evidence="13" key="1">
    <citation type="submission" date="2012-12" db="EMBL/GenBank/DDBJ databases">
        <authorList>
            <person name="Hellsten U."/>
            <person name="Grimwood J."/>
            <person name="Chapman J.A."/>
            <person name="Shapiro H."/>
            <person name="Aerts A."/>
            <person name="Otillar R.P."/>
            <person name="Terry A.Y."/>
            <person name="Boore J.L."/>
            <person name="Simakov O."/>
            <person name="Marletaz F."/>
            <person name="Cho S.-J."/>
            <person name="Edsinger-Gonzales E."/>
            <person name="Havlak P."/>
            <person name="Kuo D.-H."/>
            <person name="Larsson T."/>
            <person name="Lv J."/>
            <person name="Arendt D."/>
            <person name="Savage R."/>
            <person name="Osoegawa K."/>
            <person name="de Jong P."/>
            <person name="Lindberg D.R."/>
            <person name="Seaver E.C."/>
            <person name="Weisblat D.A."/>
            <person name="Putnam N.H."/>
            <person name="Grigoriev I.V."/>
            <person name="Rokhsar D.S."/>
        </authorList>
    </citation>
    <scope>NUCLEOTIDE SEQUENCE</scope>
    <source>
        <strain evidence="13">I ESC-2004</strain>
    </source>
</reference>
<evidence type="ECO:0000313" key="13">
    <source>
        <dbReference type="Proteomes" id="UP000014760"/>
    </source>
</evidence>
<evidence type="ECO:0000256" key="3">
    <source>
        <dbReference type="ARBA" id="ARBA00022737"/>
    </source>
</evidence>
<dbReference type="InterPro" id="IPR050636">
    <property type="entry name" value="C2H2-ZF_domain-containing"/>
</dbReference>
<keyword evidence="6" id="KW-0805">Transcription regulation</keyword>
<feature type="domain" description="C2H2-type" evidence="10">
    <location>
        <begin position="145"/>
        <end position="172"/>
    </location>
</feature>
<feature type="domain" description="C2H2-type" evidence="10">
    <location>
        <begin position="335"/>
        <end position="357"/>
    </location>
</feature>
<feature type="domain" description="C2H2-type" evidence="10">
    <location>
        <begin position="307"/>
        <end position="334"/>
    </location>
</feature>
<name>R7VI27_CAPTE</name>
<evidence type="ECO:0000256" key="7">
    <source>
        <dbReference type="ARBA" id="ARBA00023163"/>
    </source>
</evidence>
<evidence type="ECO:0000256" key="9">
    <source>
        <dbReference type="PROSITE-ProRule" id="PRU00042"/>
    </source>
</evidence>
<keyword evidence="3" id="KW-0677">Repeat</keyword>
<dbReference type="FunFam" id="3.30.160.60:FF:000446">
    <property type="entry name" value="Zinc finger protein"/>
    <property type="match status" value="1"/>
</dbReference>
<dbReference type="PROSITE" id="PS00028">
    <property type="entry name" value="ZINC_FINGER_C2H2_1"/>
    <property type="match status" value="8"/>
</dbReference>
<sequence>MKTHVTSHFEKLKKKKSELKCPICSRQMQTEASLNRHIAIAHENNQPELIEICPDCGYKGSRHAIYKHRQRHHTKTLHKCTMCTKSFAIASDLANHMRIHKKNAEKDTGTKKEPVRNYMCRLCGYRGIVYAVRVHMQRKHKPGGHPCSDCSCCFATKSELNRHAKSHLTPEEVQQRVEKRRRVPTSRVWACHICPYTTPHSETDLKEHISRKHEAPKLKCEYCGKMFAVSYDLKDHINHMHLKLKRVVCDICGLEVHRKNLKAHVQRVHEKLRPYRCDICNRSFGDRRFLLRHKTHHLPKEKRATTVFCKVCNKVYVSQKSLDDHMNVHRGIKPYACDQCDAQFSKRIMWQRHMRNHVRGLIKCPVTDCNRQMESDMLLNKHMVKKHRETAQFQCSQCLQFFSLRSVVDKHRCHPPPTGVIAFADETGEGAIQMLQEADSISEPSYIIKEEQLVVPDQSVILTESGTLESLQAMEAPPPQEGGEEAKVFMCSICQAMFTSMEEIEAHIVTHMDGTEEQSNNQVVQVENIVQDGVVQVAQDSVVQEGLLVEGEDGVYTIAYSEELQEVHESAEALTDLTFIQQ</sequence>
<dbReference type="InterPro" id="IPR036236">
    <property type="entry name" value="Znf_C2H2_sf"/>
</dbReference>
<keyword evidence="4 9" id="KW-0863">Zinc-finger</keyword>
<evidence type="ECO:0000313" key="12">
    <source>
        <dbReference type="EnsemblMetazoa" id="CapteP149694"/>
    </source>
</evidence>
<dbReference type="PROSITE" id="PS50157">
    <property type="entry name" value="ZINC_FINGER_C2H2_2"/>
    <property type="match status" value="8"/>
</dbReference>
<evidence type="ECO:0000256" key="6">
    <source>
        <dbReference type="ARBA" id="ARBA00023015"/>
    </source>
</evidence>
<feature type="domain" description="C2H2-type" evidence="10">
    <location>
        <begin position="19"/>
        <end position="47"/>
    </location>
</feature>
<dbReference type="PANTHER" id="PTHR47772:SF4">
    <property type="entry name" value="ZFP64 ZINC FINGER PROTEIN"/>
    <property type="match status" value="1"/>
</dbReference>
<dbReference type="EMBL" id="AMQN01003773">
    <property type="status" value="NOT_ANNOTATED_CDS"/>
    <property type="molecule type" value="Genomic_DNA"/>
</dbReference>
<dbReference type="PANTHER" id="PTHR47772">
    <property type="entry name" value="ZINC FINGER PROTEIN 200"/>
    <property type="match status" value="1"/>
</dbReference>
<feature type="domain" description="C2H2-type" evidence="10">
    <location>
        <begin position="78"/>
        <end position="105"/>
    </location>
</feature>
<evidence type="ECO:0000256" key="1">
    <source>
        <dbReference type="ARBA" id="ARBA00004123"/>
    </source>
</evidence>
<dbReference type="GO" id="GO:0008270">
    <property type="term" value="F:zinc ion binding"/>
    <property type="evidence" value="ECO:0007669"/>
    <property type="project" value="UniProtKB-KW"/>
</dbReference>
<feature type="domain" description="C2H2-type" evidence="10">
    <location>
        <begin position="275"/>
        <end position="302"/>
    </location>
</feature>
<keyword evidence="7" id="KW-0804">Transcription</keyword>
<gene>
    <name evidence="11" type="ORF">CAPTEDRAFT_149694</name>
</gene>
<evidence type="ECO:0000259" key="10">
    <source>
        <dbReference type="PROSITE" id="PS50157"/>
    </source>
</evidence>
<dbReference type="HOGENOM" id="CLU_468725_0_0_1"/>
<reference evidence="12" key="3">
    <citation type="submission" date="2015-06" db="UniProtKB">
        <authorList>
            <consortium name="EnsemblMetazoa"/>
        </authorList>
    </citation>
    <scope>IDENTIFICATION</scope>
</reference>
<dbReference type="STRING" id="283909.R7VI27"/>
<evidence type="ECO:0000256" key="4">
    <source>
        <dbReference type="ARBA" id="ARBA00022771"/>
    </source>
</evidence>
<evidence type="ECO:0000256" key="2">
    <source>
        <dbReference type="ARBA" id="ARBA00022723"/>
    </source>
</evidence>
<dbReference type="AlphaFoldDB" id="R7VI27"/>
<evidence type="ECO:0000256" key="8">
    <source>
        <dbReference type="ARBA" id="ARBA00023242"/>
    </source>
</evidence>
<accession>R7VI27</accession>
<keyword evidence="13" id="KW-1185">Reference proteome</keyword>
<dbReference type="OMA" id="ICGMVFK"/>
<proteinExistence type="predicted"/>
<dbReference type="EMBL" id="KB291874">
    <property type="protein sequence ID" value="ELU18508.1"/>
    <property type="molecule type" value="Genomic_DNA"/>
</dbReference>
<keyword evidence="2" id="KW-0479">Metal-binding</keyword>
<organism evidence="11">
    <name type="scientific">Capitella teleta</name>
    <name type="common">Polychaete worm</name>
    <dbReference type="NCBI Taxonomy" id="283909"/>
    <lineage>
        <taxon>Eukaryota</taxon>
        <taxon>Metazoa</taxon>
        <taxon>Spiralia</taxon>
        <taxon>Lophotrochozoa</taxon>
        <taxon>Annelida</taxon>
        <taxon>Polychaeta</taxon>
        <taxon>Sedentaria</taxon>
        <taxon>Scolecida</taxon>
        <taxon>Capitellidae</taxon>
        <taxon>Capitella</taxon>
    </lineage>
</organism>
<dbReference type="SUPFAM" id="SSF57667">
    <property type="entry name" value="beta-beta-alpha zinc fingers"/>
    <property type="match status" value="4"/>
</dbReference>
<evidence type="ECO:0000256" key="5">
    <source>
        <dbReference type="ARBA" id="ARBA00022833"/>
    </source>
</evidence>
<dbReference type="GO" id="GO:0005634">
    <property type="term" value="C:nucleus"/>
    <property type="evidence" value="ECO:0007669"/>
    <property type="project" value="UniProtKB-SubCell"/>
</dbReference>
<dbReference type="Pfam" id="PF13912">
    <property type="entry name" value="zf-C2H2_6"/>
    <property type="match status" value="1"/>
</dbReference>
<dbReference type="OrthoDB" id="7930430at2759"/>
<comment type="subcellular location">
    <subcellularLocation>
        <location evidence="1">Nucleus</location>
    </subcellularLocation>
</comment>
<keyword evidence="8" id="KW-0539">Nucleus</keyword>
<feature type="domain" description="C2H2-type" evidence="10">
    <location>
        <begin position="489"/>
        <end position="516"/>
    </location>
</feature>
<dbReference type="SMART" id="SM00355">
    <property type="entry name" value="ZnF_C2H2"/>
    <property type="match status" value="14"/>
</dbReference>
<keyword evidence="5" id="KW-0862">Zinc</keyword>
<evidence type="ECO:0000313" key="11">
    <source>
        <dbReference type="EMBL" id="ELU18508.1"/>
    </source>
</evidence>
<dbReference type="InterPro" id="IPR013087">
    <property type="entry name" value="Znf_C2H2_type"/>
</dbReference>
<feature type="domain" description="C2H2-type" evidence="10">
    <location>
        <begin position="218"/>
        <end position="246"/>
    </location>
</feature>
<reference evidence="11 13" key="2">
    <citation type="journal article" date="2013" name="Nature">
        <title>Insights into bilaterian evolution from three spiralian genomes.</title>
        <authorList>
            <person name="Simakov O."/>
            <person name="Marletaz F."/>
            <person name="Cho S.J."/>
            <person name="Edsinger-Gonzales E."/>
            <person name="Havlak P."/>
            <person name="Hellsten U."/>
            <person name="Kuo D.H."/>
            <person name="Larsson T."/>
            <person name="Lv J."/>
            <person name="Arendt D."/>
            <person name="Savage R."/>
            <person name="Osoegawa K."/>
            <person name="de Jong P."/>
            <person name="Grimwood J."/>
            <person name="Chapman J.A."/>
            <person name="Shapiro H."/>
            <person name="Aerts A."/>
            <person name="Otillar R.P."/>
            <person name="Terry A.Y."/>
            <person name="Boore J.L."/>
            <person name="Grigoriev I.V."/>
            <person name="Lindberg D.R."/>
            <person name="Seaver E.C."/>
            <person name="Weisblat D.A."/>
            <person name="Putnam N.H."/>
            <person name="Rokhsar D.S."/>
        </authorList>
    </citation>
    <scope>NUCLEOTIDE SEQUENCE</scope>
    <source>
        <strain evidence="11 13">I ESC-2004</strain>
    </source>
</reference>
<dbReference type="Pfam" id="PF00096">
    <property type="entry name" value="zf-C2H2"/>
    <property type="match status" value="3"/>
</dbReference>
<dbReference type="EnsemblMetazoa" id="CapteT149694">
    <property type="protein sequence ID" value="CapteP149694"/>
    <property type="gene ID" value="CapteG149694"/>
</dbReference>
<protein>
    <recommendedName>
        <fullName evidence="10">C2H2-type domain-containing protein</fullName>
    </recommendedName>
</protein>
<dbReference type="FunFam" id="3.30.160.60:FF:000100">
    <property type="entry name" value="Zinc finger 45-like"/>
    <property type="match status" value="1"/>
</dbReference>